<reference evidence="1 2" key="1">
    <citation type="submission" date="2016-10" db="EMBL/GenBank/DDBJ databases">
        <title>Draft genome sequences of four alkaliphilic bacteria belonging to the Anaerobacillus genus.</title>
        <authorList>
            <person name="Bassil N.M."/>
            <person name="Lloyd J.R."/>
        </authorList>
    </citation>
    <scope>NUCLEOTIDE SEQUENCE [LARGE SCALE GENOMIC DNA]</scope>
    <source>
        <strain evidence="1 2">DSM 22531</strain>
    </source>
</reference>
<dbReference type="RefSeq" id="WP_071390563.1">
    <property type="nucleotide sequence ID" value="NZ_MLQS01000024.1"/>
</dbReference>
<evidence type="ECO:0000313" key="1">
    <source>
        <dbReference type="EMBL" id="OIJ18891.1"/>
    </source>
</evidence>
<keyword evidence="2" id="KW-1185">Reference proteome</keyword>
<proteinExistence type="predicted"/>
<evidence type="ECO:0000313" key="2">
    <source>
        <dbReference type="Proteomes" id="UP000180057"/>
    </source>
</evidence>
<dbReference type="AlphaFoldDB" id="A0A1S2M2C1"/>
<name>A0A1S2M2C1_9BACI</name>
<comment type="caution">
    <text evidence="1">The sequence shown here is derived from an EMBL/GenBank/DDBJ whole genome shotgun (WGS) entry which is preliminary data.</text>
</comment>
<dbReference type="OrthoDB" id="1723929at2"/>
<dbReference type="Proteomes" id="UP000180057">
    <property type="component" value="Unassembled WGS sequence"/>
</dbReference>
<protein>
    <submittedName>
        <fullName evidence="1">Uncharacterized protein</fullName>
    </submittedName>
</protein>
<accession>A0A1S2M2C1</accession>
<gene>
    <name evidence="1" type="ORF">BKP45_15295</name>
</gene>
<sequence length="194" mass="22886">MKNKFIIIIILLLILSSCSYKSNEETSNEALLNDIFRNTYSISLFSFGQIVQKLSNVKNSDDIYIVKGMIELYNTQNLRAIPLLLINNLVNVGLYDNTFEIELGLLYQEKIEFLNLINKLLNSNDNINFLDKYQLEIKKIYEAERNLNDNRFTKFKTNPEIYYDYINELKKLHLMLQNLNEHLLKLIYSDTELP</sequence>
<dbReference type="PROSITE" id="PS51257">
    <property type="entry name" value="PROKAR_LIPOPROTEIN"/>
    <property type="match status" value="1"/>
</dbReference>
<dbReference type="EMBL" id="MLQS01000024">
    <property type="protein sequence ID" value="OIJ18891.1"/>
    <property type="molecule type" value="Genomic_DNA"/>
</dbReference>
<organism evidence="1 2">
    <name type="scientific">Anaerobacillus alkalidiazotrophicus</name>
    <dbReference type="NCBI Taxonomy" id="472963"/>
    <lineage>
        <taxon>Bacteria</taxon>
        <taxon>Bacillati</taxon>
        <taxon>Bacillota</taxon>
        <taxon>Bacilli</taxon>
        <taxon>Bacillales</taxon>
        <taxon>Bacillaceae</taxon>
        <taxon>Anaerobacillus</taxon>
    </lineage>
</organism>